<evidence type="ECO:0000313" key="2">
    <source>
        <dbReference type="EMBL" id="MBC1563509.1"/>
    </source>
</evidence>
<comment type="caution">
    <text evidence="3">The sequence shown here is derived from an EMBL/GenBank/DDBJ whole genome shotgun (WGS) entry which is preliminary data.</text>
</comment>
<dbReference type="GO" id="GO:0016740">
    <property type="term" value="F:transferase activity"/>
    <property type="evidence" value="ECO:0007669"/>
    <property type="project" value="UniProtKB-KW"/>
</dbReference>
<dbReference type="Pfam" id="PF02397">
    <property type="entry name" value="Bac_transf"/>
    <property type="match status" value="1"/>
</dbReference>
<evidence type="ECO:0000313" key="4">
    <source>
        <dbReference type="Proteomes" id="UP000519573"/>
    </source>
</evidence>
<dbReference type="AlphaFoldDB" id="A0A7X0Z301"/>
<dbReference type="EMBL" id="JAARRW010000009">
    <property type="protein sequence ID" value="MBC1563509.1"/>
    <property type="molecule type" value="Genomic_DNA"/>
</dbReference>
<dbReference type="InterPro" id="IPR003362">
    <property type="entry name" value="Bact_transf"/>
</dbReference>
<organism evidence="3 4">
    <name type="scientific">Listeria booriae</name>
    <dbReference type="NCBI Taxonomy" id="1552123"/>
    <lineage>
        <taxon>Bacteria</taxon>
        <taxon>Bacillati</taxon>
        <taxon>Bacillota</taxon>
        <taxon>Bacilli</taxon>
        <taxon>Bacillales</taxon>
        <taxon>Listeriaceae</taxon>
        <taxon>Listeria</taxon>
    </lineage>
</organism>
<name>A0A7X0Z301_9LIST</name>
<dbReference type="Proteomes" id="UP000541955">
    <property type="component" value="Unassembled WGS sequence"/>
</dbReference>
<keyword evidence="3" id="KW-0808">Transferase</keyword>
<reference evidence="4 5" key="1">
    <citation type="submission" date="2020-03" db="EMBL/GenBank/DDBJ databases">
        <title>Soil Listeria distribution.</title>
        <authorList>
            <person name="Liao J."/>
            <person name="Wiedmann M."/>
        </authorList>
    </citation>
    <scope>NUCLEOTIDE SEQUENCE [LARGE SCALE GENOMIC DNA]</scope>
    <source>
        <strain evidence="3 4">FSL L7-0245</strain>
        <strain evidence="2 5">FSL L7-1387</strain>
    </source>
</reference>
<dbReference type="EMBL" id="JAARYH010000014">
    <property type="protein sequence ID" value="MBC2168236.1"/>
    <property type="molecule type" value="Genomic_DNA"/>
</dbReference>
<evidence type="ECO:0000259" key="1">
    <source>
        <dbReference type="Pfam" id="PF02397"/>
    </source>
</evidence>
<feature type="domain" description="Bacterial sugar transferase" evidence="1">
    <location>
        <begin position="1"/>
        <end position="48"/>
    </location>
</feature>
<dbReference type="Proteomes" id="UP000519573">
    <property type="component" value="Unassembled WGS sequence"/>
</dbReference>
<evidence type="ECO:0000313" key="5">
    <source>
        <dbReference type="Proteomes" id="UP000541955"/>
    </source>
</evidence>
<sequence length="88" mass="9825">MVVDAEQQKAHLLAQNEVEGHMFKMKDDPRITKIGKVLRKTSLDEFPQDSTNILEFIAAKQAVEELFTSLVSFGQQTNAYGAVKLDAT</sequence>
<proteinExistence type="predicted"/>
<evidence type="ECO:0000313" key="3">
    <source>
        <dbReference type="EMBL" id="MBC2168236.1"/>
    </source>
</evidence>
<protein>
    <submittedName>
        <fullName evidence="3">Sugar transferase</fullName>
    </submittedName>
</protein>
<gene>
    <name evidence="2" type="ORF">HB902_15650</name>
    <name evidence="3" type="ORF">HCB26_16800</name>
</gene>
<accession>A0A7X0Z301</accession>